<dbReference type="PANTHER" id="PTHR22896">
    <property type="entry name" value="CDK5 AND ABL1 ENZYME SUBSTRATE 1"/>
    <property type="match status" value="1"/>
</dbReference>
<accession>A0A158RCI9</accession>
<keyword evidence="4" id="KW-1185">Reference proteome</keyword>
<keyword evidence="1" id="KW-0472">Membrane</keyword>
<dbReference type="OrthoDB" id="5353095at2759"/>
<evidence type="ECO:0000313" key="5">
    <source>
        <dbReference type="WBParaSite" id="TCLT_0000772901-mRNA-1"/>
    </source>
</evidence>
<dbReference type="SUPFAM" id="SSF47954">
    <property type="entry name" value="Cyclin-like"/>
    <property type="match status" value="1"/>
</dbReference>
<sequence>MSKSSAKRSAYELVLMQNSLSTMVRPCGDAIQGHGGCKGCSCSPICYGRKCQECRGNCKVLGAASGHGLELNTDEMLDQVSTVLQKYGSSNVTIKDTVDNVKKKLVVDDKRSVRSKDILPGMCSVITCTENKGSDKFSQEEAINRPNSTKLCQIINGNDDPVWLSITSSDYATIRPINFKKIQAISFRELISTKTEVVSSEDKLPVVIRKHEMNSNISSPCPLSCWSMSPRDRITATEVDDPLLRSLYDSSISTNLMDYNPNILNDFDSDYGARKTSTSVHCYPEQEAKRIVNEAFRLRFPQVHVSFTKINSIKRELHQIAVACDLEDCTTAHAYVFYEKVVLKVFFHKNYWIYHFIQLFEKAFFPQSLDLCNVEHLKTVINVITGTTFCLIMMIALTNLVLQGLVCKTNRKLVAGAALLIAAKITDFGSMRISDVVNYLESSLRINRKELLRYEIPLCAALSFDLRVPNLQLLPHYQRIALMIL</sequence>
<dbReference type="PANTHER" id="PTHR22896:SF0">
    <property type="entry name" value="CYCLIN N-TERMINAL DOMAIN-CONTAINING PROTEIN"/>
    <property type="match status" value="1"/>
</dbReference>
<feature type="domain" description="Cyclin N-terminal" evidence="2">
    <location>
        <begin position="404"/>
        <end position="467"/>
    </location>
</feature>
<name>A0A158RCI9_THECL</name>
<dbReference type="EMBL" id="UYYF01004538">
    <property type="protein sequence ID" value="VDN05202.1"/>
    <property type="molecule type" value="Genomic_DNA"/>
</dbReference>
<dbReference type="WBParaSite" id="TCLT_0000772901-mRNA-1">
    <property type="protein sequence ID" value="TCLT_0000772901-mRNA-1"/>
    <property type="gene ID" value="TCLT_0000772901"/>
</dbReference>
<organism evidence="5">
    <name type="scientific">Thelazia callipaeda</name>
    <name type="common">Oriental eyeworm</name>
    <name type="synonym">Parasitic nematode</name>
    <dbReference type="NCBI Taxonomy" id="103827"/>
    <lineage>
        <taxon>Eukaryota</taxon>
        <taxon>Metazoa</taxon>
        <taxon>Ecdysozoa</taxon>
        <taxon>Nematoda</taxon>
        <taxon>Chromadorea</taxon>
        <taxon>Rhabditida</taxon>
        <taxon>Spirurina</taxon>
        <taxon>Spiruromorpha</taxon>
        <taxon>Thelazioidea</taxon>
        <taxon>Thelaziidae</taxon>
        <taxon>Thelazia</taxon>
    </lineage>
</organism>
<reference evidence="3 4" key="2">
    <citation type="submission" date="2018-11" db="EMBL/GenBank/DDBJ databases">
        <authorList>
            <consortium name="Pathogen Informatics"/>
        </authorList>
    </citation>
    <scope>NUCLEOTIDE SEQUENCE [LARGE SCALE GENOMIC DNA]</scope>
</reference>
<evidence type="ECO:0000259" key="2">
    <source>
        <dbReference type="Pfam" id="PF00134"/>
    </source>
</evidence>
<feature type="transmembrane region" description="Helical" evidence="1">
    <location>
        <begin position="380"/>
        <end position="402"/>
    </location>
</feature>
<dbReference type="InterPro" id="IPR012388">
    <property type="entry name" value="CABLES1/2"/>
</dbReference>
<dbReference type="Pfam" id="PF00134">
    <property type="entry name" value="Cyclin_N"/>
    <property type="match status" value="1"/>
</dbReference>
<dbReference type="InterPro" id="IPR036915">
    <property type="entry name" value="Cyclin-like_sf"/>
</dbReference>
<keyword evidence="1" id="KW-1133">Transmembrane helix</keyword>
<dbReference type="AlphaFoldDB" id="A0A158RCI9"/>
<gene>
    <name evidence="3" type="ORF">TCLT_LOCUS7718</name>
</gene>
<dbReference type="STRING" id="103827.A0A158RCI9"/>
<dbReference type="Gene3D" id="1.10.472.10">
    <property type="entry name" value="Cyclin-like"/>
    <property type="match status" value="1"/>
</dbReference>
<evidence type="ECO:0000313" key="4">
    <source>
        <dbReference type="Proteomes" id="UP000276776"/>
    </source>
</evidence>
<proteinExistence type="predicted"/>
<evidence type="ECO:0000256" key="1">
    <source>
        <dbReference type="SAM" id="Phobius"/>
    </source>
</evidence>
<protein>
    <submittedName>
        <fullName evidence="5">Cyclin N-terminal domain-containing protein</fullName>
    </submittedName>
</protein>
<keyword evidence="1" id="KW-0812">Transmembrane</keyword>
<dbReference type="InterPro" id="IPR006671">
    <property type="entry name" value="Cyclin_N"/>
</dbReference>
<dbReference type="GO" id="GO:0051726">
    <property type="term" value="P:regulation of cell cycle"/>
    <property type="evidence" value="ECO:0007669"/>
    <property type="project" value="InterPro"/>
</dbReference>
<reference evidence="5" key="1">
    <citation type="submission" date="2016-04" db="UniProtKB">
        <authorList>
            <consortium name="WormBaseParasite"/>
        </authorList>
    </citation>
    <scope>IDENTIFICATION</scope>
</reference>
<dbReference type="Proteomes" id="UP000276776">
    <property type="component" value="Unassembled WGS sequence"/>
</dbReference>
<evidence type="ECO:0000313" key="3">
    <source>
        <dbReference type="EMBL" id="VDN05202.1"/>
    </source>
</evidence>